<evidence type="ECO:0000313" key="1">
    <source>
        <dbReference type="EMBL" id="QSB43331.1"/>
    </source>
</evidence>
<reference evidence="1 2" key="1">
    <citation type="submission" date="2020-09" db="EMBL/GenBank/DDBJ databases">
        <title>Complete genome sequence of altererythrobacter flavus SS-21NJ, isolated from Dongying oil sludge in Shandong province.</title>
        <authorList>
            <person name="Sun S."/>
            <person name="Zhang Z."/>
        </authorList>
    </citation>
    <scope>NUCLEOTIDE SEQUENCE [LARGE SCALE GENOMIC DNA]</scope>
    <source>
        <strain evidence="1 2">SS-21NJ</strain>
    </source>
</reference>
<accession>A0ABX7K811</accession>
<keyword evidence="2" id="KW-1185">Reference proteome</keyword>
<proteinExistence type="predicted"/>
<dbReference type="Proteomes" id="UP000663637">
    <property type="component" value="Chromosome"/>
</dbReference>
<sequence>MALSIGVAAPAAAETLTVPVGRPAVSDAVAALDTISIQQFGGRDGAAAAVAIEDALRAAGPDGRPWLRVVPAGVKADVKGGLYGSVESDIKISSRYQKTKEECRDKDKDGNCTAKETRKIDCKYEQLTLRPTLRLTDAAGALLYSDEKAMTDTRQSCADGVQPDWSRVRRKLVAELAERTVAALTPALMRQNIRVMENRRGLDKTAATAFKDALHLTKRDQEGACRVWRTMGADSGNQPSVAFNIGLCAEHDGDLETARRQYERVANMTAGRGEANEGLRRIDDTIRANRQFAARTGG</sequence>
<dbReference type="RefSeq" id="WP_205440748.1">
    <property type="nucleotide sequence ID" value="NZ_CP061510.1"/>
</dbReference>
<name>A0ABX7K811_9SPHN</name>
<protein>
    <recommendedName>
        <fullName evidence="3">Tetratricopeptide repeat protein</fullName>
    </recommendedName>
</protein>
<gene>
    <name evidence="1" type="ORF">IDJ81_07860</name>
</gene>
<dbReference type="EMBL" id="CP061510">
    <property type="protein sequence ID" value="QSB43331.1"/>
    <property type="molecule type" value="Genomic_DNA"/>
</dbReference>
<evidence type="ECO:0000313" key="2">
    <source>
        <dbReference type="Proteomes" id="UP000663637"/>
    </source>
</evidence>
<evidence type="ECO:0008006" key="3">
    <source>
        <dbReference type="Google" id="ProtNLM"/>
    </source>
</evidence>
<organism evidence="1 2">
    <name type="scientific">Tsuneonella flava</name>
    <dbReference type="NCBI Taxonomy" id="2055955"/>
    <lineage>
        <taxon>Bacteria</taxon>
        <taxon>Pseudomonadati</taxon>
        <taxon>Pseudomonadota</taxon>
        <taxon>Alphaproteobacteria</taxon>
        <taxon>Sphingomonadales</taxon>
        <taxon>Erythrobacteraceae</taxon>
        <taxon>Tsuneonella</taxon>
    </lineage>
</organism>